<comment type="caution">
    <text evidence="1">The sequence shown here is derived from an EMBL/GenBank/DDBJ whole genome shotgun (WGS) entry which is preliminary data.</text>
</comment>
<dbReference type="InterPro" id="IPR029045">
    <property type="entry name" value="ClpP/crotonase-like_dom_sf"/>
</dbReference>
<dbReference type="Gene3D" id="3.90.226.10">
    <property type="entry name" value="2-enoyl-CoA Hydratase, Chain A, domain 1"/>
    <property type="match status" value="1"/>
</dbReference>
<dbReference type="PANTHER" id="PTHR11941">
    <property type="entry name" value="ENOYL-COA HYDRATASE-RELATED"/>
    <property type="match status" value="1"/>
</dbReference>
<reference evidence="1" key="1">
    <citation type="submission" date="2019-07" db="EMBL/GenBank/DDBJ databases">
        <title>Hyphodiscus hymeniophilus genome sequencing and assembly.</title>
        <authorList>
            <person name="Kramer G."/>
            <person name="Nodwell J."/>
        </authorList>
    </citation>
    <scope>NUCLEOTIDE SEQUENCE</scope>
    <source>
        <strain evidence="1">ATCC 34498</strain>
    </source>
</reference>
<accession>A0A9P7AV82</accession>
<evidence type="ECO:0000313" key="2">
    <source>
        <dbReference type="Proteomes" id="UP000785200"/>
    </source>
</evidence>
<dbReference type="CDD" id="cd06558">
    <property type="entry name" value="crotonase-like"/>
    <property type="match status" value="1"/>
</dbReference>
<dbReference type="Pfam" id="PF00378">
    <property type="entry name" value="ECH_1"/>
    <property type="match status" value="1"/>
</dbReference>
<dbReference type="SUPFAM" id="SSF52096">
    <property type="entry name" value="ClpP/crotonase"/>
    <property type="match status" value="1"/>
</dbReference>
<dbReference type="InterPro" id="IPR001753">
    <property type="entry name" value="Enoyl-CoA_hydra/iso"/>
</dbReference>
<gene>
    <name evidence="1" type="ORF">D0Z07_6912</name>
</gene>
<dbReference type="AlphaFoldDB" id="A0A9P7AV82"/>
<dbReference type="OrthoDB" id="410701at2759"/>
<evidence type="ECO:0000313" key="1">
    <source>
        <dbReference type="EMBL" id="KAG0647115.1"/>
    </source>
</evidence>
<dbReference type="GO" id="GO:0003824">
    <property type="term" value="F:catalytic activity"/>
    <property type="evidence" value="ECO:0007669"/>
    <property type="project" value="UniProtKB-ARBA"/>
</dbReference>
<evidence type="ECO:0008006" key="3">
    <source>
        <dbReference type="Google" id="ProtNLM"/>
    </source>
</evidence>
<dbReference type="EMBL" id="VNKQ01000013">
    <property type="protein sequence ID" value="KAG0647115.1"/>
    <property type="molecule type" value="Genomic_DNA"/>
</dbReference>
<dbReference type="Proteomes" id="UP000785200">
    <property type="component" value="Unassembled WGS sequence"/>
</dbReference>
<organism evidence="1 2">
    <name type="scientific">Hyphodiscus hymeniophilus</name>
    <dbReference type="NCBI Taxonomy" id="353542"/>
    <lineage>
        <taxon>Eukaryota</taxon>
        <taxon>Fungi</taxon>
        <taxon>Dikarya</taxon>
        <taxon>Ascomycota</taxon>
        <taxon>Pezizomycotina</taxon>
        <taxon>Leotiomycetes</taxon>
        <taxon>Helotiales</taxon>
        <taxon>Hyphodiscaceae</taxon>
        <taxon>Hyphodiscus</taxon>
    </lineage>
</organism>
<dbReference type="GO" id="GO:0006635">
    <property type="term" value="P:fatty acid beta-oxidation"/>
    <property type="evidence" value="ECO:0007669"/>
    <property type="project" value="TreeGrafter"/>
</dbReference>
<name>A0A9P7AV82_9HELO</name>
<sequence>MYDFVQSIAPAAPDTDVNFNITWPKVVILSSDIEHFWVGSYDINLLGPTDKLDAATTTKIFTETIQTSALIRSLPSTFIAEINGIATGSGNELLVTCDMSFAGPDTVVGMIETAAGNTEGNGGVAYMVRRMGMHRAAEYLLPSQSIGAAEAAEAGWVNRAYGSADELTSAVDAIANRMAILPAGSLNATKVAIRSFGPSQEQINADLASVNQPECKRLHT</sequence>
<dbReference type="PANTHER" id="PTHR11941:SF54">
    <property type="entry name" value="ENOYL-COA HYDRATASE, MITOCHONDRIAL"/>
    <property type="match status" value="1"/>
</dbReference>
<protein>
    <recommendedName>
        <fullName evidence="3">Enoyl-CoA hydratase</fullName>
    </recommendedName>
</protein>
<keyword evidence="2" id="KW-1185">Reference proteome</keyword>
<proteinExistence type="predicted"/>